<evidence type="ECO:0000313" key="3">
    <source>
        <dbReference type="Proteomes" id="UP001182556"/>
    </source>
</evidence>
<reference evidence="2" key="1">
    <citation type="submission" date="2023-02" db="EMBL/GenBank/DDBJ databases">
        <title>Identification and recombinant expression of a fungal hydrolase from Papiliotrema laurentii that hydrolyzes apple cutin and clears colloidal polyester polyurethane.</title>
        <authorList>
            <consortium name="DOE Joint Genome Institute"/>
            <person name="Roman V.A."/>
            <person name="Bojanowski C."/>
            <person name="Crable B.R."/>
            <person name="Wagner D.N."/>
            <person name="Hung C.S."/>
            <person name="Nadeau L.J."/>
            <person name="Schratz L."/>
            <person name="Haridas S."/>
            <person name="Pangilinan J."/>
            <person name="Lipzen A."/>
            <person name="Na H."/>
            <person name="Yan M."/>
            <person name="Ng V."/>
            <person name="Grigoriev I.V."/>
            <person name="Spatafora J.W."/>
            <person name="Barlow D."/>
            <person name="Biffinger J."/>
            <person name="Kelley-Loughnane N."/>
            <person name="Varaljay V.A."/>
            <person name="Crookes-Goodson W.J."/>
        </authorList>
    </citation>
    <scope>NUCLEOTIDE SEQUENCE</scope>
    <source>
        <strain evidence="2">5307AH</strain>
    </source>
</reference>
<dbReference type="GO" id="GO:0016798">
    <property type="term" value="F:hydrolase activity, acting on glycosyl bonds"/>
    <property type="evidence" value="ECO:0007669"/>
    <property type="project" value="UniProtKB-KW"/>
</dbReference>
<dbReference type="SUPFAM" id="SSF48208">
    <property type="entry name" value="Six-hairpin glycosidases"/>
    <property type="match status" value="1"/>
</dbReference>
<protein>
    <submittedName>
        <fullName evidence="2">Six-hairpin glycosidase-like protein</fullName>
    </submittedName>
</protein>
<dbReference type="Gene3D" id="2.60.420.10">
    <property type="entry name" value="Maltose phosphorylase, domain 3"/>
    <property type="match status" value="1"/>
</dbReference>
<feature type="domain" description="Alpha-L-rhamnosidase six-hairpin glycosidase" evidence="1">
    <location>
        <begin position="100"/>
        <end position="314"/>
    </location>
</feature>
<accession>A0AAD9CUP9</accession>
<dbReference type="EMBL" id="JAODAN010000012">
    <property type="protein sequence ID" value="KAK1920865.1"/>
    <property type="molecule type" value="Genomic_DNA"/>
</dbReference>
<sequence>MRLTYSEGYERKPRLYPWLRTKDDRLDSTGLLIGPYDQMELELPRGEVVIYEPFWFRSFHLIRLEIETVKNGAELVAVKATQVNYPFHVKAEWENESDIDSDKILDVSVRTMRNCMLDGYSDCPFYEQLQYAGDTRFVALFHYLLTGDDRLARQAITLFAASVTPIGLLQSRVPSHVQQLIAGFSLYRTLMVSDHHLFFGDTGFTRSFIPIVDGILDYFDRHIDGYGLVSGIEDDVWQYVDWTTSWSPAPGQWDKGVPNSGRKSNRHTFFSLLYAYVLVEASDLLMVVGRIGQVEVYRTRAANINQAVREHCFDGSLFTDSTEDIADPNAYSWHCQVFAVLSGAATDPKMLLLNAQKKQGIAVCSYAMKFYEFRALSVAGLYDDRFPAMFDPWRKMLANNLSTWAEDDVRQRSDCHAWSAAPIYENFVELAGVYPSKPGSEAITFRPRVNLSGSVKSRVCLGTTRWQLSYGRLRAKMVERRSC</sequence>
<dbReference type="GO" id="GO:0005975">
    <property type="term" value="P:carbohydrate metabolic process"/>
    <property type="evidence" value="ECO:0007669"/>
    <property type="project" value="InterPro"/>
</dbReference>
<dbReference type="InterPro" id="IPR035396">
    <property type="entry name" value="Bac_rhamnosid6H"/>
</dbReference>
<gene>
    <name evidence="2" type="ORF">DB88DRAFT_110911</name>
</gene>
<dbReference type="Pfam" id="PF17389">
    <property type="entry name" value="Bac_rhamnosid6H"/>
    <property type="match status" value="1"/>
</dbReference>
<evidence type="ECO:0000313" key="2">
    <source>
        <dbReference type="EMBL" id="KAK1920865.1"/>
    </source>
</evidence>
<keyword evidence="2" id="KW-0378">Hydrolase</keyword>
<proteinExistence type="predicted"/>
<dbReference type="PANTHER" id="PTHR34987:SF2">
    <property type="entry name" value="B, PUTATIVE (AFU_ORTHOLOGUE AFUA_7G05040)-RELATED"/>
    <property type="match status" value="1"/>
</dbReference>
<keyword evidence="2" id="KW-0326">Glycosidase</keyword>
<name>A0AAD9CUP9_PAPLA</name>
<evidence type="ECO:0000259" key="1">
    <source>
        <dbReference type="Pfam" id="PF17389"/>
    </source>
</evidence>
<dbReference type="PANTHER" id="PTHR34987">
    <property type="entry name" value="C, PUTATIVE (AFU_ORTHOLOGUE AFUA_3G02880)-RELATED"/>
    <property type="match status" value="1"/>
</dbReference>
<dbReference type="InterPro" id="IPR008928">
    <property type="entry name" value="6-hairpin_glycosidase_sf"/>
</dbReference>
<dbReference type="Gene3D" id="1.50.10.10">
    <property type="match status" value="1"/>
</dbReference>
<organism evidence="2 3">
    <name type="scientific">Papiliotrema laurentii</name>
    <name type="common">Cryptococcus laurentii</name>
    <dbReference type="NCBI Taxonomy" id="5418"/>
    <lineage>
        <taxon>Eukaryota</taxon>
        <taxon>Fungi</taxon>
        <taxon>Dikarya</taxon>
        <taxon>Basidiomycota</taxon>
        <taxon>Agaricomycotina</taxon>
        <taxon>Tremellomycetes</taxon>
        <taxon>Tremellales</taxon>
        <taxon>Rhynchogastremaceae</taxon>
        <taxon>Papiliotrema</taxon>
    </lineage>
</organism>
<dbReference type="AlphaFoldDB" id="A0AAD9CUP9"/>
<comment type="caution">
    <text evidence="2">The sequence shown here is derived from an EMBL/GenBank/DDBJ whole genome shotgun (WGS) entry which is preliminary data.</text>
</comment>
<keyword evidence="3" id="KW-1185">Reference proteome</keyword>
<dbReference type="InterPro" id="IPR012341">
    <property type="entry name" value="6hp_glycosidase-like_sf"/>
</dbReference>
<dbReference type="Proteomes" id="UP001182556">
    <property type="component" value="Unassembled WGS sequence"/>
</dbReference>